<dbReference type="Proteomes" id="UP000095287">
    <property type="component" value="Unplaced"/>
</dbReference>
<name>A0A1I8A8P0_9BILA</name>
<evidence type="ECO:0000313" key="3">
    <source>
        <dbReference type="WBParaSite" id="L893_g33957.t1"/>
    </source>
</evidence>
<sequence length="80" mass="9228">MPIKHLAISYIVYIFSGLVALCIIAYAYVTFVRKRPSDIEEDDDTFNSTDRPSRFERIKVPFKLSLAQSDFAQSYGKYIP</sequence>
<evidence type="ECO:0000313" key="2">
    <source>
        <dbReference type="Proteomes" id="UP000095287"/>
    </source>
</evidence>
<organism evidence="2 3">
    <name type="scientific">Steinernema glaseri</name>
    <dbReference type="NCBI Taxonomy" id="37863"/>
    <lineage>
        <taxon>Eukaryota</taxon>
        <taxon>Metazoa</taxon>
        <taxon>Ecdysozoa</taxon>
        <taxon>Nematoda</taxon>
        <taxon>Chromadorea</taxon>
        <taxon>Rhabditida</taxon>
        <taxon>Tylenchina</taxon>
        <taxon>Panagrolaimomorpha</taxon>
        <taxon>Strongyloidoidea</taxon>
        <taxon>Steinernematidae</taxon>
        <taxon>Steinernema</taxon>
    </lineage>
</organism>
<dbReference type="AlphaFoldDB" id="A0A1I8A8P0"/>
<protein>
    <submittedName>
        <fullName evidence="3">Transmembrane protein</fullName>
    </submittedName>
</protein>
<keyword evidence="1" id="KW-0812">Transmembrane</keyword>
<proteinExistence type="predicted"/>
<reference evidence="3" key="1">
    <citation type="submission" date="2016-11" db="UniProtKB">
        <authorList>
            <consortium name="WormBaseParasite"/>
        </authorList>
    </citation>
    <scope>IDENTIFICATION</scope>
</reference>
<keyword evidence="2" id="KW-1185">Reference proteome</keyword>
<feature type="transmembrane region" description="Helical" evidence="1">
    <location>
        <begin position="6"/>
        <end position="29"/>
    </location>
</feature>
<keyword evidence="1" id="KW-0472">Membrane</keyword>
<evidence type="ECO:0000256" key="1">
    <source>
        <dbReference type="SAM" id="Phobius"/>
    </source>
</evidence>
<keyword evidence="1" id="KW-1133">Transmembrane helix</keyword>
<accession>A0A1I8A8P0</accession>
<dbReference type="WBParaSite" id="L893_g33957.t1">
    <property type="protein sequence ID" value="L893_g33957.t1"/>
    <property type="gene ID" value="L893_g33957"/>
</dbReference>